<dbReference type="SMART" id="SM00490">
    <property type="entry name" value="HELICc"/>
    <property type="match status" value="1"/>
</dbReference>
<feature type="compositionally biased region" description="Basic residues" evidence="9">
    <location>
        <begin position="119"/>
        <end position="134"/>
    </location>
</feature>
<evidence type="ECO:0000256" key="8">
    <source>
        <dbReference type="SAM" id="Coils"/>
    </source>
</evidence>
<feature type="region of interest" description="Disordered" evidence="9">
    <location>
        <begin position="677"/>
        <end position="744"/>
    </location>
</feature>
<feature type="compositionally biased region" description="Basic residues" evidence="9">
    <location>
        <begin position="1"/>
        <end position="10"/>
    </location>
</feature>
<dbReference type="Pfam" id="PF07717">
    <property type="entry name" value="OB_NTP_bind"/>
    <property type="match status" value="1"/>
</dbReference>
<dbReference type="OrthoDB" id="10253254at2759"/>
<comment type="caution">
    <text evidence="12">The sequence shown here is derived from an EMBL/GenBank/DDBJ whole genome shotgun (WGS) entry which is preliminary data.</text>
</comment>
<dbReference type="Gene3D" id="3.40.50.300">
    <property type="entry name" value="P-loop containing nucleotide triphosphate hydrolases"/>
    <property type="match status" value="3"/>
</dbReference>
<evidence type="ECO:0000256" key="4">
    <source>
        <dbReference type="ARBA" id="ARBA00022801"/>
    </source>
</evidence>
<dbReference type="SMART" id="SM00847">
    <property type="entry name" value="HA2"/>
    <property type="match status" value="1"/>
</dbReference>
<dbReference type="RefSeq" id="XP_044561497.1">
    <property type="nucleotide sequence ID" value="XM_044707454.1"/>
</dbReference>
<dbReference type="Pfam" id="PF00271">
    <property type="entry name" value="Helicase_C"/>
    <property type="match status" value="1"/>
</dbReference>
<keyword evidence="8" id="KW-0175">Coiled coil</keyword>
<accession>A0A6A5BRI1</accession>
<evidence type="ECO:0000256" key="2">
    <source>
        <dbReference type="ARBA" id="ARBA00012552"/>
    </source>
</evidence>
<feature type="region of interest" description="Disordered" evidence="9">
    <location>
        <begin position="1"/>
        <end position="187"/>
    </location>
</feature>
<dbReference type="InterPro" id="IPR001650">
    <property type="entry name" value="Helicase_C-like"/>
</dbReference>
<dbReference type="Proteomes" id="UP000444721">
    <property type="component" value="Unassembled WGS sequence"/>
</dbReference>
<proteinExistence type="inferred from homology"/>
<name>A0A6A5BRI1_NAEFO</name>
<organism evidence="12 13">
    <name type="scientific">Naegleria fowleri</name>
    <name type="common">Brain eating amoeba</name>
    <dbReference type="NCBI Taxonomy" id="5763"/>
    <lineage>
        <taxon>Eukaryota</taxon>
        <taxon>Discoba</taxon>
        <taxon>Heterolobosea</taxon>
        <taxon>Tetramitia</taxon>
        <taxon>Eutetramitia</taxon>
        <taxon>Vahlkampfiidae</taxon>
        <taxon>Naegleria</taxon>
    </lineage>
</organism>
<evidence type="ECO:0000256" key="7">
    <source>
        <dbReference type="ARBA" id="ARBA00047984"/>
    </source>
</evidence>
<dbReference type="GO" id="GO:0000462">
    <property type="term" value="P:maturation of SSU-rRNA from tricistronic rRNA transcript (SSU-rRNA, 5.8S rRNA, LSU-rRNA)"/>
    <property type="evidence" value="ECO:0007669"/>
    <property type="project" value="TreeGrafter"/>
</dbReference>
<evidence type="ECO:0000256" key="6">
    <source>
        <dbReference type="ARBA" id="ARBA00022840"/>
    </source>
</evidence>
<evidence type="ECO:0000256" key="5">
    <source>
        <dbReference type="ARBA" id="ARBA00022806"/>
    </source>
</evidence>
<sequence>MKKSQAKKRTHSDDDSSKKSSNLILPSLESSILSSERPVKKVKETSTTSNASANNSATIDDNDNIKKSTQRNTTTTTPTLSLSEGTVLSKDLQKQLPFDPHFADSNAPTSNSAQEERPKQKRVKSLPQKSRRKQKSEERKKKKVEEKKAKEAMRQQLIESHKKHTLQEDQLKVLKPTRQLGTGSETTKQELEKLAIYEKLGIKENTAPKAEKFWKKRNPELVQERWNEEGMQLKNENSDEMDIHITPIENANQDKTEEDKHSEETVNNNPQETKEEKKPLMVLDFFGSGNVISNIPQAVSKKVQEEAKKKEETESLFYDSDDDPTKGIDFEVMGKTYVELIDDMLEKLDNSKTDEEKEIKYTRFYVTVNRKPEIQEQRMMLPICGEEQRIMETINDNEITIVKGETGSGKTTQIPQFLYEYGYGCVESGYPGIIGVTQPRRVAAVSTAKRVAEELNVVFGEEVAYQVRFDKNVNTEKTKIKFMTDGILMREIQSDPLLLNYSVIALDEIHERNVNTDILIGWLSRFIPQRNRMAAANLTTPEGKRITPLKLIIMSATLQLESFTDNKKLFPIAPPVVDVQSRQYPVVVHFNKRTVFNDYMEAAYKKAVKIHENLPNGGILIFLTGRKEIEYLVEKLKKYSDKRFLQIKKKEMLRKKQEEEKEKTAQEEEELINLLGDLSDSDDEDEGSLSSSKKSVGLNEEDNMFDSEEEEENTDSDEKSTQKDKQIEKEEERNGKSETVVLFQDNITNEKLKKKGEEHNQKLNRNKKTERLHVLPLYAMLQPQEQMKVFNNPPPGHRLVVVATNVAETSLTIPNIRYVIDCGRIKEKHFEKSTGIFKFQIGWTSQASANQRAGRAGRTGPGHCYRLFSSAVFDQRFLDYTEPDILKAPIENIILQMKSMGIKQVEKFPFPTPPDVESVKKGVDVLVSLGALDKYLSSKDGTVETMITKMGIAMNRFPLHPRFAKMLILSKTSAELLQYVAGVVSVMTVQQIFMHDNHLTVLKEKTEKRKQQEMKEKLQRLGMKSEVLDSNKKLTMDREEIEEQQAMENFMEESNNDLNEAKKEEEEQYLNEQEQEMRTKCKEIKKLWSHPLSDHLAMLKAVGAYLFSEDPQEFCLEYMLHQKNMREVRKLYRQLLNTVKSELKVSALELDSDETEVENQDEEDHLAVQTKQFLPFPEPKDDEDEQFEVETAIRQVICAGMVDQVARLATVEDLAHMDVNYRETSRPYVTLSLGRSVPVFIHPSSCLFGRHPEYVIFTELTKSRKNKTYMRGVTAVEPNWISRFGNSKCGFVKHSDPLDSPPPFYDTQEDSVKCFIRPTIHQASTGVVWTLPIETVEFKHDGSKQVQVFGKAILEGKVFSSIKLSNENLINLPSIIQSKRFLDFTLALKQLFKKGLGCCKAKLLEHWKTNTSYLRNELSQLLGVKNFTSWPPTK</sequence>
<dbReference type="InterPro" id="IPR007502">
    <property type="entry name" value="Helicase-assoc_dom"/>
</dbReference>
<feature type="compositionally biased region" description="Basic and acidic residues" evidence="9">
    <location>
        <begin position="135"/>
        <end position="153"/>
    </location>
</feature>
<dbReference type="GO" id="GO:0005730">
    <property type="term" value="C:nucleolus"/>
    <property type="evidence" value="ECO:0007669"/>
    <property type="project" value="TreeGrafter"/>
</dbReference>
<gene>
    <name evidence="12" type="ORF">FDP41_004079</name>
</gene>
<feature type="compositionally biased region" description="Basic and acidic residues" evidence="9">
    <location>
        <begin position="716"/>
        <end position="736"/>
    </location>
</feature>
<dbReference type="GO" id="GO:0005524">
    <property type="term" value="F:ATP binding"/>
    <property type="evidence" value="ECO:0007669"/>
    <property type="project" value="UniProtKB-KW"/>
</dbReference>
<keyword evidence="13" id="KW-1185">Reference proteome</keyword>
<keyword evidence="5" id="KW-0347">Helicase</keyword>
<evidence type="ECO:0000313" key="12">
    <source>
        <dbReference type="EMBL" id="KAF0976784.1"/>
    </source>
</evidence>
<dbReference type="PANTHER" id="PTHR18934">
    <property type="entry name" value="ATP-DEPENDENT RNA HELICASE"/>
    <property type="match status" value="1"/>
</dbReference>
<dbReference type="CDD" id="cd17982">
    <property type="entry name" value="DEXHc_DHX37"/>
    <property type="match status" value="1"/>
</dbReference>
<dbReference type="EMBL" id="VFQX01000036">
    <property type="protein sequence ID" value="KAF0976784.1"/>
    <property type="molecule type" value="Genomic_DNA"/>
</dbReference>
<dbReference type="GO" id="GO:0003723">
    <property type="term" value="F:RNA binding"/>
    <property type="evidence" value="ECO:0007669"/>
    <property type="project" value="TreeGrafter"/>
</dbReference>
<dbReference type="SUPFAM" id="SSF52540">
    <property type="entry name" value="P-loop containing nucleoside triphosphate hydrolases"/>
    <property type="match status" value="1"/>
</dbReference>
<dbReference type="InterPro" id="IPR011709">
    <property type="entry name" value="DEAD-box_helicase_OB_fold"/>
</dbReference>
<feature type="coiled-coil region" evidence="8">
    <location>
        <begin position="1001"/>
        <end position="1083"/>
    </location>
</feature>
<reference evidence="12 13" key="1">
    <citation type="journal article" date="2019" name="Sci. Rep.">
        <title>Nanopore sequencing improves the draft genome of the human pathogenic amoeba Naegleria fowleri.</title>
        <authorList>
            <person name="Liechti N."/>
            <person name="Schurch N."/>
            <person name="Bruggmann R."/>
            <person name="Wittwer M."/>
        </authorList>
    </citation>
    <scope>NUCLEOTIDE SEQUENCE [LARGE SCALE GENOMIC DNA]</scope>
    <source>
        <strain evidence="12 13">ATCC 30894</strain>
    </source>
</reference>
<evidence type="ECO:0000259" key="11">
    <source>
        <dbReference type="PROSITE" id="PS51194"/>
    </source>
</evidence>
<comment type="catalytic activity">
    <reaction evidence="7">
        <text>ATP + H2O = ADP + phosphate + H(+)</text>
        <dbReference type="Rhea" id="RHEA:13065"/>
        <dbReference type="ChEBI" id="CHEBI:15377"/>
        <dbReference type="ChEBI" id="CHEBI:15378"/>
        <dbReference type="ChEBI" id="CHEBI:30616"/>
        <dbReference type="ChEBI" id="CHEBI:43474"/>
        <dbReference type="ChEBI" id="CHEBI:456216"/>
        <dbReference type="EC" id="3.6.4.13"/>
    </reaction>
</comment>
<feature type="compositionally biased region" description="Low complexity" evidence="9">
    <location>
        <begin position="19"/>
        <end position="36"/>
    </location>
</feature>
<dbReference type="InterPro" id="IPR014001">
    <property type="entry name" value="Helicase_ATP-bd"/>
</dbReference>
<dbReference type="CDD" id="cd18791">
    <property type="entry name" value="SF2_C_RHA"/>
    <property type="match status" value="1"/>
</dbReference>
<dbReference type="Gene3D" id="1.20.120.1080">
    <property type="match status" value="1"/>
</dbReference>
<dbReference type="PROSITE" id="PS51192">
    <property type="entry name" value="HELICASE_ATP_BIND_1"/>
    <property type="match status" value="1"/>
</dbReference>
<comment type="similarity">
    <text evidence="1">Belongs to the DEAD box helicase family. DEAH subfamily.</text>
</comment>
<keyword evidence="6" id="KW-0067">ATP-binding</keyword>
<evidence type="ECO:0000256" key="1">
    <source>
        <dbReference type="ARBA" id="ARBA00008792"/>
    </source>
</evidence>
<evidence type="ECO:0000259" key="10">
    <source>
        <dbReference type="PROSITE" id="PS51192"/>
    </source>
</evidence>
<dbReference type="GO" id="GO:0016787">
    <property type="term" value="F:hydrolase activity"/>
    <property type="evidence" value="ECO:0007669"/>
    <property type="project" value="UniProtKB-KW"/>
</dbReference>
<dbReference type="FunFam" id="3.40.50.300:FF:000637">
    <property type="entry name" value="ATP-dependent RNA helicase DHX37/DHR1"/>
    <property type="match status" value="1"/>
</dbReference>
<dbReference type="PROSITE" id="PS51194">
    <property type="entry name" value="HELICASE_CTER"/>
    <property type="match status" value="1"/>
</dbReference>
<feature type="region of interest" description="Disordered" evidence="9">
    <location>
        <begin position="250"/>
        <end position="276"/>
    </location>
</feature>
<dbReference type="InterPro" id="IPR027417">
    <property type="entry name" value="P-loop_NTPase"/>
</dbReference>
<dbReference type="VEuPathDB" id="AmoebaDB:NfTy_069210"/>
<dbReference type="GO" id="GO:0003724">
    <property type="term" value="F:RNA helicase activity"/>
    <property type="evidence" value="ECO:0007669"/>
    <property type="project" value="UniProtKB-EC"/>
</dbReference>
<feature type="compositionally biased region" description="Basic and acidic residues" evidence="9">
    <location>
        <begin position="252"/>
        <end position="264"/>
    </location>
</feature>
<protein>
    <recommendedName>
        <fullName evidence="2">RNA helicase</fullName>
        <ecNumber evidence="2">3.6.4.13</ecNumber>
    </recommendedName>
</protein>
<dbReference type="GeneID" id="68111297"/>
<feature type="domain" description="Helicase C-terminal" evidence="11">
    <location>
        <begin position="722"/>
        <end position="901"/>
    </location>
</feature>
<dbReference type="VEuPathDB" id="AmoebaDB:NF0086320"/>
<dbReference type="EC" id="3.6.4.13" evidence="2"/>
<dbReference type="Pfam" id="PF21010">
    <property type="entry name" value="HA2_C"/>
    <property type="match status" value="1"/>
</dbReference>
<feature type="coiled-coil region" evidence="8">
    <location>
        <begin position="642"/>
        <end position="674"/>
    </location>
</feature>
<evidence type="ECO:0000256" key="9">
    <source>
        <dbReference type="SAM" id="MobiDB-lite"/>
    </source>
</evidence>
<evidence type="ECO:0000313" key="13">
    <source>
        <dbReference type="Proteomes" id="UP000444721"/>
    </source>
</evidence>
<dbReference type="SMART" id="SM00487">
    <property type="entry name" value="DEXDc"/>
    <property type="match status" value="1"/>
</dbReference>
<feature type="compositionally biased region" description="Acidic residues" evidence="9">
    <location>
        <begin position="699"/>
        <end position="715"/>
    </location>
</feature>
<feature type="compositionally biased region" description="Low complexity" evidence="9">
    <location>
        <begin position="45"/>
        <end position="59"/>
    </location>
</feature>
<dbReference type="PANTHER" id="PTHR18934:SF99">
    <property type="entry name" value="ATP-DEPENDENT RNA HELICASE DHX37-RELATED"/>
    <property type="match status" value="1"/>
</dbReference>
<dbReference type="VEuPathDB" id="AmoebaDB:FDP41_004079"/>
<feature type="domain" description="Helicase ATP-binding" evidence="10">
    <location>
        <begin position="391"/>
        <end position="576"/>
    </location>
</feature>
<keyword evidence="4" id="KW-0378">Hydrolase</keyword>
<evidence type="ECO:0000256" key="3">
    <source>
        <dbReference type="ARBA" id="ARBA00022741"/>
    </source>
</evidence>
<keyword evidence="3" id="KW-0547">Nucleotide-binding</keyword>
<dbReference type="OMA" id="EILMIPI"/>